<dbReference type="PROSITE" id="PS50404">
    <property type="entry name" value="GST_NTER"/>
    <property type="match status" value="1"/>
</dbReference>
<dbReference type="Gene3D" id="3.40.30.10">
    <property type="entry name" value="Glutaredoxin"/>
    <property type="match status" value="1"/>
</dbReference>
<comment type="caution">
    <text evidence="3">The sequence shown here is derived from an EMBL/GenBank/DDBJ whole genome shotgun (WGS) entry which is preliminary data.</text>
</comment>
<feature type="domain" description="GST N-terminal" evidence="1">
    <location>
        <begin position="1"/>
        <end position="79"/>
    </location>
</feature>
<dbReference type="PANTHER" id="PTHR44051">
    <property type="entry name" value="GLUTATHIONE S-TRANSFERASE-RELATED"/>
    <property type="match status" value="1"/>
</dbReference>
<evidence type="ECO:0000259" key="2">
    <source>
        <dbReference type="PROSITE" id="PS50405"/>
    </source>
</evidence>
<dbReference type="SUPFAM" id="SSF52833">
    <property type="entry name" value="Thioredoxin-like"/>
    <property type="match status" value="1"/>
</dbReference>
<organism evidence="3 4">
    <name type="scientific">Roseovarius ramblicola</name>
    <dbReference type="NCBI Taxonomy" id="2022336"/>
    <lineage>
        <taxon>Bacteria</taxon>
        <taxon>Pseudomonadati</taxon>
        <taxon>Pseudomonadota</taxon>
        <taxon>Alphaproteobacteria</taxon>
        <taxon>Rhodobacterales</taxon>
        <taxon>Roseobacteraceae</taxon>
        <taxon>Roseovarius</taxon>
    </lineage>
</organism>
<dbReference type="InterPro" id="IPR036282">
    <property type="entry name" value="Glutathione-S-Trfase_C_sf"/>
</dbReference>
<name>A0ABV5I053_9RHOB</name>
<evidence type="ECO:0000259" key="1">
    <source>
        <dbReference type="PROSITE" id="PS50404"/>
    </source>
</evidence>
<dbReference type="Gene3D" id="1.20.1050.10">
    <property type="match status" value="1"/>
</dbReference>
<dbReference type="CDD" id="cd03057">
    <property type="entry name" value="GST_N_Beta"/>
    <property type="match status" value="1"/>
</dbReference>
<dbReference type="CDD" id="cd03188">
    <property type="entry name" value="GST_C_Beta"/>
    <property type="match status" value="1"/>
</dbReference>
<dbReference type="Pfam" id="PF13410">
    <property type="entry name" value="GST_C_2"/>
    <property type="match status" value="1"/>
</dbReference>
<dbReference type="SUPFAM" id="SSF47616">
    <property type="entry name" value="GST C-terminal domain-like"/>
    <property type="match status" value="1"/>
</dbReference>
<evidence type="ECO:0000313" key="3">
    <source>
        <dbReference type="EMBL" id="MFB9150048.1"/>
    </source>
</evidence>
<dbReference type="InterPro" id="IPR036249">
    <property type="entry name" value="Thioredoxin-like_sf"/>
</dbReference>
<dbReference type="InterPro" id="IPR004045">
    <property type="entry name" value="Glutathione_S-Trfase_N"/>
</dbReference>
<dbReference type="EMBL" id="JBHMEC010000015">
    <property type="protein sequence ID" value="MFB9150048.1"/>
    <property type="molecule type" value="Genomic_DNA"/>
</dbReference>
<dbReference type="PROSITE" id="PS50405">
    <property type="entry name" value="GST_CTER"/>
    <property type="match status" value="1"/>
</dbReference>
<evidence type="ECO:0000313" key="4">
    <source>
        <dbReference type="Proteomes" id="UP001589670"/>
    </source>
</evidence>
<protein>
    <submittedName>
        <fullName evidence="3">Glutathione S-transferase family protein</fullName>
    </submittedName>
</protein>
<dbReference type="Proteomes" id="UP001589670">
    <property type="component" value="Unassembled WGS sequence"/>
</dbReference>
<dbReference type="InterPro" id="IPR010987">
    <property type="entry name" value="Glutathione-S-Trfase_C-like"/>
</dbReference>
<dbReference type="SFLD" id="SFLDS00019">
    <property type="entry name" value="Glutathione_Transferase_(cytos"/>
    <property type="match status" value="1"/>
</dbReference>
<accession>A0ABV5I053</accession>
<reference evidence="3 4" key="1">
    <citation type="submission" date="2024-09" db="EMBL/GenBank/DDBJ databases">
        <authorList>
            <person name="Sun Q."/>
            <person name="Mori K."/>
        </authorList>
    </citation>
    <scope>NUCLEOTIDE SEQUENCE [LARGE SCALE GENOMIC DNA]</scope>
    <source>
        <strain evidence="3 4">CECT 9424</strain>
    </source>
</reference>
<keyword evidence="4" id="KW-1185">Reference proteome</keyword>
<dbReference type="SFLD" id="SFLDG01150">
    <property type="entry name" value="Main.1:_Beta-like"/>
    <property type="match status" value="1"/>
</dbReference>
<dbReference type="InterPro" id="IPR040079">
    <property type="entry name" value="Glutathione_S-Trfase"/>
</dbReference>
<sequence>MKLYYARGTIAIATAIALHEAGLEFEPVRLDFKAGEQTRPDYHAINPKGRVPALVTDQGILTETAAILEHIADLAPAAGLRPSDPWQAARMREAMCYLASTMHVNHAHRARGHRWATEDSSIEDMKARAVETMTASAEHVETHMLKGPYVLGEALSLADPYLYVACSWLPGDGVDMAAFPGIRAFVEAMRTRASVAQVIADDMIDDML</sequence>
<dbReference type="SFLD" id="SFLDG00358">
    <property type="entry name" value="Main_(cytGST)"/>
    <property type="match status" value="1"/>
</dbReference>
<proteinExistence type="predicted"/>
<dbReference type="PANTHER" id="PTHR44051:SF8">
    <property type="entry name" value="GLUTATHIONE S-TRANSFERASE GSTA"/>
    <property type="match status" value="1"/>
</dbReference>
<dbReference type="RefSeq" id="WP_377069570.1">
    <property type="nucleotide sequence ID" value="NZ_JBHMEC010000015.1"/>
</dbReference>
<gene>
    <name evidence="3" type="ORF">ACFFU4_09845</name>
</gene>
<feature type="domain" description="GST C-terminal" evidence="2">
    <location>
        <begin position="84"/>
        <end position="208"/>
    </location>
</feature>
<dbReference type="Pfam" id="PF02798">
    <property type="entry name" value="GST_N"/>
    <property type="match status" value="1"/>
</dbReference>